<protein>
    <submittedName>
        <fullName evidence="2">HD domain-containing protein</fullName>
    </submittedName>
</protein>
<dbReference type="EMBL" id="CP096021">
    <property type="protein sequence ID" value="UPM44635.1"/>
    <property type="molecule type" value="Genomic_DNA"/>
</dbReference>
<dbReference type="KEGG" id="haad:MW046_16465"/>
<gene>
    <name evidence="2" type="ORF">MW046_16465</name>
</gene>
<dbReference type="GeneID" id="71929674"/>
<evidence type="ECO:0000313" key="3">
    <source>
        <dbReference type="Proteomes" id="UP000831768"/>
    </source>
</evidence>
<geneLocation type="plasmid" evidence="2 3">
    <name>unnamed2</name>
</geneLocation>
<keyword evidence="3" id="KW-1185">Reference proteome</keyword>
<evidence type="ECO:0000313" key="2">
    <source>
        <dbReference type="EMBL" id="UPM44635.1"/>
    </source>
</evidence>
<proteinExistence type="predicted"/>
<dbReference type="AlphaFoldDB" id="A0A8U0A638"/>
<dbReference type="CDD" id="cd00077">
    <property type="entry name" value="HDc"/>
    <property type="match status" value="1"/>
</dbReference>
<keyword evidence="2" id="KW-0614">Plasmid</keyword>
<evidence type="ECO:0000259" key="1">
    <source>
        <dbReference type="Pfam" id="PF01966"/>
    </source>
</evidence>
<sequence>MDRHYKAIEQAFPELATIESNDLRTGVREAWATAIADNDINDIETVAWLPPVQRDLGLADELLVPHIRDVTQGAITLAEILQERRSVDLSVDTLVAGALVHDVSKLYEFDGMEPTSVGDLLGHPYYGVYVVAAAGLPVELAHIVLSHTHRTSVEPATLEAAIIRQVDNAAAIAIRSQAVADLRKV</sequence>
<reference evidence="2" key="1">
    <citation type="submission" date="2022-04" db="EMBL/GenBank/DDBJ databases">
        <title>Halocatena sp. nov., isolated from a salt lake.</title>
        <authorList>
            <person name="Cui H.-L."/>
        </authorList>
    </citation>
    <scope>NUCLEOTIDE SEQUENCE</scope>
    <source>
        <strain evidence="2">AD-1</strain>
        <plasmid evidence="2">unnamed2</plasmid>
    </source>
</reference>
<dbReference type="InterPro" id="IPR006674">
    <property type="entry name" value="HD_domain"/>
</dbReference>
<dbReference type="SUPFAM" id="SSF109604">
    <property type="entry name" value="HD-domain/PDEase-like"/>
    <property type="match status" value="1"/>
</dbReference>
<dbReference type="RefSeq" id="WP_247995289.1">
    <property type="nucleotide sequence ID" value="NZ_CP096021.1"/>
</dbReference>
<dbReference type="InterPro" id="IPR003607">
    <property type="entry name" value="HD/PDEase_dom"/>
</dbReference>
<feature type="domain" description="HD" evidence="1">
    <location>
        <begin position="66"/>
        <end position="171"/>
    </location>
</feature>
<dbReference type="Pfam" id="PF01966">
    <property type="entry name" value="HD"/>
    <property type="match status" value="1"/>
</dbReference>
<accession>A0A8U0A638</accession>
<organism evidence="2 3">
    <name type="scientific">Halocatena salina</name>
    <dbReference type="NCBI Taxonomy" id="2934340"/>
    <lineage>
        <taxon>Archaea</taxon>
        <taxon>Methanobacteriati</taxon>
        <taxon>Methanobacteriota</taxon>
        <taxon>Stenosarchaea group</taxon>
        <taxon>Halobacteria</taxon>
        <taxon>Halobacteriales</taxon>
        <taxon>Natronomonadaceae</taxon>
        <taxon>Halocatena</taxon>
    </lineage>
</organism>
<dbReference type="Proteomes" id="UP000831768">
    <property type="component" value="Plasmid unnamed2"/>
</dbReference>
<dbReference type="Gene3D" id="1.10.3210.10">
    <property type="entry name" value="Hypothetical protein af1432"/>
    <property type="match status" value="1"/>
</dbReference>
<name>A0A8U0A638_9EURY</name>